<dbReference type="Proteomes" id="UP001374535">
    <property type="component" value="Chromosome 7"/>
</dbReference>
<accession>A0AAQ3RRY3</accession>
<dbReference type="AlphaFoldDB" id="A0AAQ3RRY3"/>
<evidence type="ECO:0000313" key="3">
    <source>
        <dbReference type="Proteomes" id="UP001374535"/>
    </source>
</evidence>
<protein>
    <recommendedName>
        <fullName evidence="1">R13L1/DRL21-like LRR repeat region domain-containing protein</fullName>
    </recommendedName>
</protein>
<dbReference type="GO" id="GO:0043531">
    <property type="term" value="F:ADP binding"/>
    <property type="evidence" value="ECO:0007669"/>
    <property type="project" value="InterPro"/>
</dbReference>
<proteinExistence type="predicted"/>
<dbReference type="SUPFAM" id="SSF52540">
    <property type="entry name" value="P-loop containing nucleoside triphosphate hydrolases"/>
    <property type="match status" value="1"/>
</dbReference>
<dbReference type="InterPro" id="IPR056789">
    <property type="entry name" value="LRR_R13L1-DRL21"/>
</dbReference>
<evidence type="ECO:0000259" key="1">
    <source>
        <dbReference type="Pfam" id="PF25019"/>
    </source>
</evidence>
<sequence>MIVVTTRSKEVASTMLSKVYFLEQLQEDDSSELFVKHAFPNSECRDIDKKISKKCKGLPLALKTIGSLLDNKSSVSEWETVFQNDIWELPKDRFDIVPALALSYIHLPPHLKKGALHLRKLKNLKVMMNPFIVGHSKEFGIHRLGELNLDGSISIEELENIENSLDALEEDLKNKTCLVKLKLRRDSRRNIDSKKEDDVIENMQPSKNLKELSIFSYGEKQFPNWLLENSLWNMMSLVLEECESCQSLPPLGLLPFLKDLMG</sequence>
<dbReference type="PANTHER" id="PTHR23155:SF1221">
    <property type="entry name" value="OS11G0481150 PROTEIN"/>
    <property type="match status" value="1"/>
</dbReference>
<keyword evidence="3" id="KW-1185">Reference proteome</keyword>
<dbReference type="SUPFAM" id="SSF52058">
    <property type="entry name" value="L domain-like"/>
    <property type="match status" value="1"/>
</dbReference>
<gene>
    <name evidence="2" type="ORF">V8G54_023794</name>
</gene>
<dbReference type="Pfam" id="PF25019">
    <property type="entry name" value="LRR_R13L1-DRL21"/>
    <property type="match status" value="1"/>
</dbReference>
<organism evidence="2 3">
    <name type="scientific">Vigna mungo</name>
    <name type="common">Black gram</name>
    <name type="synonym">Phaseolus mungo</name>
    <dbReference type="NCBI Taxonomy" id="3915"/>
    <lineage>
        <taxon>Eukaryota</taxon>
        <taxon>Viridiplantae</taxon>
        <taxon>Streptophyta</taxon>
        <taxon>Embryophyta</taxon>
        <taxon>Tracheophyta</taxon>
        <taxon>Spermatophyta</taxon>
        <taxon>Magnoliopsida</taxon>
        <taxon>eudicotyledons</taxon>
        <taxon>Gunneridae</taxon>
        <taxon>Pentapetalae</taxon>
        <taxon>rosids</taxon>
        <taxon>fabids</taxon>
        <taxon>Fabales</taxon>
        <taxon>Fabaceae</taxon>
        <taxon>Papilionoideae</taxon>
        <taxon>50 kb inversion clade</taxon>
        <taxon>NPAAA clade</taxon>
        <taxon>indigoferoid/millettioid clade</taxon>
        <taxon>Phaseoleae</taxon>
        <taxon>Vigna</taxon>
    </lineage>
</organism>
<dbReference type="PANTHER" id="PTHR23155">
    <property type="entry name" value="DISEASE RESISTANCE PROTEIN RP"/>
    <property type="match status" value="1"/>
</dbReference>
<dbReference type="InterPro" id="IPR044974">
    <property type="entry name" value="Disease_R_plants"/>
</dbReference>
<evidence type="ECO:0000313" key="2">
    <source>
        <dbReference type="EMBL" id="WVZ02988.1"/>
    </source>
</evidence>
<dbReference type="GO" id="GO:0098542">
    <property type="term" value="P:defense response to other organism"/>
    <property type="evidence" value="ECO:0007669"/>
    <property type="project" value="TreeGrafter"/>
</dbReference>
<dbReference type="Gene3D" id="1.10.8.430">
    <property type="entry name" value="Helical domain of apoptotic protease-activating factors"/>
    <property type="match status" value="1"/>
</dbReference>
<name>A0AAQ3RRY3_VIGMU</name>
<feature type="domain" description="R13L1/DRL21-like LRR repeat region" evidence="1">
    <location>
        <begin position="141"/>
        <end position="260"/>
    </location>
</feature>
<reference evidence="2 3" key="1">
    <citation type="journal article" date="2023" name="Life. Sci Alliance">
        <title>Evolutionary insights into 3D genome organization and epigenetic landscape of Vigna mungo.</title>
        <authorList>
            <person name="Junaid A."/>
            <person name="Singh B."/>
            <person name="Bhatia S."/>
        </authorList>
    </citation>
    <scope>NUCLEOTIDE SEQUENCE [LARGE SCALE GENOMIC DNA]</scope>
    <source>
        <strain evidence="2">Urdbean</strain>
    </source>
</reference>
<dbReference type="InterPro" id="IPR042197">
    <property type="entry name" value="Apaf_helical"/>
</dbReference>
<dbReference type="EMBL" id="CP144694">
    <property type="protein sequence ID" value="WVZ02988.1"/>
    <property type="molecule type" value="Genomic_DNA"/>
</dbReference>
<dbReference type="InterPro" id="IPR027417">
    <property type="entry name" value="P-loop_NTPase"/>
</dbReference>